<feature type="region of interest" description="Disordered" evidence="1">
    <location>
        <begin position="91"/>
        <end position="267"/>
    </location>
</feature>
<sequence>MASPPNAPPSRAGCVPASLGRCLPPSGPKFSGPLHSILLEQQAPATAAAEAPRPPQSSTVLPTRSPLTILVVLCYASGSLLGVGAGAGAVAHPQPHPHPHPQAASRPNCPCPARTPRVSGSMRGAGPAPGSGLRCDPESATAAPEISTPTGPGRAQPKPTTSQKRHGAGSRFEPGSVFGTPSASTRRRGLYAPSIVAGPTTSPPCQPATPTRRTTKAAPQPLDRRSPAHVRSPVAPRDSARSDLAAERDRSPQRPTDRQFEATDAKSTWLPLVFPSVSLASPTPPHPPLLRLARFVNPPPAPAPALPPRTLQLHRPTSPSDVKSKRSPREAPGTEDQDLRSLPVPLAPPLPRPDYPVPPPLTFWIKSLLSTNLFLYFPSRSSTANIRHRSLFHVPARAVVYGRSG</sequence>
<gene>
    <name evidence="2" type="ORF">MARPO_0043s0101</name>
</gene>
<feature type="compositionally biased region" description="Low complexity" evidence="1">
    <location>
        <begin position="208"/>
        <end position="221"/>
    </location>
</feature>
<protein>
    <submittedName>
        <fullName evidence="2">Uncharacterized protein</fullName>
    </submittedName>
</protein>
<evidence type="ECO:0000256" key="1">
    <source>
        <dbReference type="SAM" id="MobiDB-lite"/>
    </source>
</evidence>
<proteinExistence type="predicted"/>
<accession>A0A2R6X193</accession>
<reference evidence="3" key="1">
    <citation type="journal article" date="2017" name="Cell">
        <title>Insights into land plant evolution garnered from the Marchantia polymorpha genome.</title>
        <authorList>
            <person name="Bowman J.L."/>
            <person name="Kohchi T."/>
            <person name="Yamato K.T."/>
            <person name="Jenkins J."/>
            <person name="Shu S."/>
            <person name="Ishizaki K."/>
            <person name="Yamaoka S."/>
            <person name="Nishihama R."/>
            <person name="Nakamura Y."/>
            <person name="Berger F."/>
            <person name="Adam C."/>
            <person name="Aki S.S."/>
            <person name="Althoff F."/>
            <person name="Araki T."/>
            <person name="Arteaga-Vazquez M.A."/>
            <person name="Balasubrmanian S."/>
            <person name="Barry K."/>
            <person name="Bauer D."/>
            <person name="Boehm C.R."/>
            <person name="Briginshaw L."/>
            <person name="Caballero-Perez J."/>
            <person name="Catarino B."/>
            <person name="Chen F."/>
            <person name="Chiyoda S."/>
            <person name="Chovatia M."/>
            <person name="Davies K.M."/>
            <person name="Delmans M."/>
            <person name="Demura T."/>
            <person name="Dierschke T."/>
            <person name="Dolan L."/>
            <person name="Dorantes-Acosta A.E."/>
            <person name="Eklund D.M."/>
            <person name="Florent S.N."/>
            <person name="Flores-Sandoval E."/>
            <person name="Fujiyama A."/>
            <person name="Fukuzawa H."/>
            <person name="Galik B."/>
            <person name="Grimanelli D."/>
            <person name="Grimwood J."/>
            <person name="Grossniklaus U."/>
            <person name="Hamada T."/>
            <person name="Haseloff J."/>
            <person name="Hetherington A.J."/>
            <person name="Higo A."/>
            <person name="Hirakawa Y."/>
            <person name="Hundley H.N."/>
            <person name="Ikeda Y."/>
            <person name="Inoue K."/>
            <person name="Inoue S.I."/>
            <person name="Ishida S."/>
            <person name="Jia Q."/>
            <person name="Kakita M."/>
            <person name="Kanazawa T."/>
            <person name="Kawai Y."/>
            <person name="Kawashima T."/>
            <person name="Kennedy M."/>
            <person name="Kinose K."/>
            <person name="Kinoshita T."/>
            <person name="Kohara Y."/>
            <person name="Koide E."/>
            <person name="Komatsu K."/>
            <person name="Kopischke S."/>
            <person name="Kubo M."/>
            <person name="Kyozuka J."/>
            <person name="Lagercrantz U."/>
            <person name="Lin S.S."/>
            <person name="Lindquist E."/>
            <person name="Lipzen A.M."/>
            <person name="Lu C.W."/>
            <person name="De Luna E."/>
            <person name="Martienssen R.A."/>
            <person name="Minamino N."/>
            <person name="Mizutani M."/>
            <person name="Mizutani M."/>
            <person name="Mochizuki N."/>
            <person name="Monte I."/>
            <person name="Mosher R."/>
            <person name="Nagasaki H."/>
            <person name="Nakagami H."/>
            <person name="Naramoto S."/>
            <person name="Nishitani K."/>
            <person name="Ohtani M."/>
            <person name="Okamoto T."/>
            <person name="Okumura M."/>
            <person name="Phillips J."/>
            <person name="Pollak B."/>
            <person name="Reinders A."/>
            <person name="Rovekamp M."/>
            <person name="Sano R."/>
            <person name="Sawa S."/>
            <person name="Schmid M.W."/>
            <person name="Shirakawa M."/>
            <person name="Solano R."/>
            <person name="Spunde A."/>
            <person name="Suetsugu N."/>
            <person name="Sugano S."/>
            <person name="Sugiyama A."/>
            <person name="Sun R."/>
            <person name="Suzuki Y."/>
            <person name="Takenaka M."/>
            <person name="Takezawa D."/>
            <person name="Tomogane H."/>
            <person name="Tsuzuki M."/>
            <person name="Ueda T."/>
            <person name="Umeda M."/>
            <person name="Ward J.M."/>
            <person name="Watanabe Y."/>
            <person name="Yazaki K."/>
            <person name="Yokoyama R."/>
            <person name="Yoshitake Y."/>
            <person name="Yotsui I."/>
            <person name="Zachgo S."/>
            <person name="Schmutz J."/>
        </authorList>
    </citation>
    <scope>NUCLEOTIDE SEQUENCE [LARGE SCALE GENOMIC DNA]</scope>
    <source>
        <strain evidence="3">Tak-1</strain>
    </source>
</reference>
<feature type="region of interest" description="Disordered" evidence="1">
    <location>
        <begin position="30"/>
        <end position="61"/>
    </location>
</feature>
<feature type="region of interest" description="Disordered" evidence="1">
    <location>
        <begin position="300"/>
        <end position="347"/>
    </location>
</feature>
<evidence type="ECO:0000313" key="2">
    <source>
        <dbReference type="EMBL" id="PTQ39868.1"/>
    </source>
</evidence>
<organism evidence="2 3">
    <name type="scientific">Marchantia polymorpha</name>
    <name type="common">Common liverwort</name>
    <name type="synonym">Marchantia aquatica</name>
    <dbReference type="NCBI Taxonomy" id="3197"/>
    <lineage>
        <taxon>Eukaryota</taxon>
        <taxon>Viridiplantae</taxon>
        <taxon>Streptophyta</taxon>
        <taxon>Embryophyta</taxon>
        <taxon>Marchantiophyta</taxon>
        <taxon>Marchantiopsida</taxon>
        <taxon>Marchantiidae</taxon>
        <taxon>Marchantiales</taxon>
        <taxon>Marchantiaceae</taxon>
        <taxon>Marchantia</taxon>
    </lineage>
</organism>
<feature type="non-terminal residue" evidence="2">
    <location>
        <position position="405"/>
    </location>
</feature>
<name>A0A2R6X193_MARPO</name>
<keyword evidence="3" id="KW-1185">Reference proteome</keyword>
<feature type="compositionally biased region" description="Basic and acidic residues" evidence="1">
    <location>
        <begin position="238"/>
        <end position="264"/>
    </location>
</feature>
<dbReference type="Proteomes" id="UP000244005">
    <property type="component" value="Unassembled WGS sequence"/>
</dbReference>
<evidence type="ECO:0000313" key="3">
    <source>
        <dbReference type="Proteomes" id="UP000244005"/>
    </source>
</evidence>
<dbReference type="AlphaFoldDB" id="A0A2R6X193"/>
<dbReference type="EMBL" id="KZ772715">
    <property type="protein sequence ID" value="PTQ39868.1"/>
    <property type="molecule type" value="Genomic_DNA"/>
</dbReference>